<evidence type="ECO:0000256" key="10">
    <source>
        <dbReference type="ARBA" id="ARBA00051722"/>
    </source>
</evidence>
<keyword evidence="15" id="KW-1185">Reference proteome</keyword>
<comment type="subcellular location">
    <subcellularLocation>
        <location evidence="1">Membrane</location>
        <topology evidence="1">Single-pass type I membrane protein</topology>
    </subcellularLocation>
</comment>
<dbReference type="PANTHER" id="PTHR46957:SF3">
    <property type="entry name" value="CYTOKINE RECEPTOR"/>
    <property type="match status" value="1"/>
</dbReference>
<keyword evidence="4" id="KW-0732">Signal</keyword>
<dbReference type="InterPro" id="IPR000387">
    <property type="entry name" value="Tyr_Pase_dom"/>
</dbReference>
<dbReference type="OrthoDB" id="6272991at2759"/>
<evidence type="ECO:0000256" key="2">
    <source>
        <dbReference type="ARBA" id="ARBA00013064"/>
    </source>
</evidence>
<reference evidence="15" key="1">
    <citation type="submission" date="2012-12" db="EMBL/GenBank/DDBJ databases">
        <authorList>
            <person name="Hellsten U."/>
            <person name="Grimwood J."/>
            <person name="Chapman J.A."/>
            <person name="Shapiro H."/>
            <person name="Aerts A."/>
            <person name="Otillar R.P."/>
            <person name="Terry A.Y."/>
            <person name="Boore J.L."/>
            <person name="Simakov O."/>
            <person name="Marletaz F."/>
            <person name="Cho S.-J."/>
            <person name="Edsinger-Gonzales E."/>
            <person name="Havlak P."/>
            <person name="Kuo D.-H."/>
            <person name="Larsson T."/>
            <person name="Lv J."/>
            <person name="Arendt D."/>
            <person name="Savage R."/>
            <person name="Osoegawa K."/>
            <person name="de Jong P."/>
            <person name="Lindberg D.R."/>
            <person name="Seaver E.C."/>
            <person name="Weisblat D.A."/>
            <person name="Putnam N.H."/>
            <person name="Grigoriev I.V."/>
            <person name="Rokhsar D.S."/>
        </authorList>
    </citation>
    <scope>NUCLEOTIDE SEQUENCE</scope>
    <source>
        <strain evidence="15">I ESC-2004</strain>
    </source>
</reference>
<evidence type="ECO:0000259" key="11">
    <source>
        <dbReference type="PROSITE" id="PS50055"/>
    </source>
</evidence>
<dbReference type="HOGENOM" id="CLU_001645_9_1_1"/>
<dbReference type="PANTHER" id="PTHR46957">
    <property type="entry name" value="CYTOKINE RECEPTOR"/>
    <property type="match status" value="1"/>
</dbReference>
<evidence type="ECO:0000256" key="1">
    <source>
        <dbReference type="ARBA" id="ARBA00004479"/>
    </source>
</evidence>
<evidence type="ECO:0000259" key="12">
    <source>
        <dbReference type="PROSITE" id="PS50056"/>
    </source>
</evidence>
<dbReference type="AlphaFoldDB" id="R7UGL4"/>
<proteinExistence type="predicted"/>
<dbReference type="Gene3D" id="3.90.190.10">
    <property type="entry name" value="Protein tyrosine phosphatase superfamily"/>
    <property type="match status" value="1"/>
</dbReference>
<dbReference type="GO" id="GO:0004725">
    <property type="term" value="F:protein tyrosine phosphatase activity"/>
    <property type="evidence" value="ECO:0007669"/>
    <property type="project" value="UniProtKB-EC"/>
</dbReference>
<comment type="catalytic activity">
    <reaction evidence="10">
        <text>O-phospho-L-tyrosyl-[protein] + H2O = L-tyrosyl-[protein] + phosphate</text>
        <dbReference type="Rhea" id="RHEA:10684"/>
        <dbReference type="Rhea" id="RHEA-COMP:10136"/>
        <dbReference type="Rhea" id="RHEA-COMP:20101"/>
        <dbReference type="ChEBI" id="CHEBI:15377"/>
        <dbReference type="ChEBI" id="CHEBI:43474"/>
        <dbReference type="ChEBI" id="CHEBI:46858"/>
        <dbReference type="ChEBI" id="CHEBI:61978"/>
        <dbReference type="EC" id="3.1.3.48"/>
    </reaction>
</comment>
<dbReference type="InterPro" id="IPR029021">
    <property type="entry name" value="Prot-tyrosine_phosphatase-like"/>
</dbReference>
<dbReference type="GO" id="GO:0016020">
    <property type="term" value="C:membrane"/>
    <property type="evidence" value="ECO:0007669"/>
    <property type="project" value="UniProtKB-SubCell"/>
</dbReference>
<evidence type="ECO:0000256" key="6">
    <source>
        <dbReference type="ARBA" id="ARBA00022912"/>
    </source>
</evidence>
<dbReference type="PRINTS" id="PR00700">
    <property type="entry name" value="PRTYPHPHTASE"/>
</dbReference>
<accession>R7UGL4</accession>
<evidence type="ECO:0000256" key="4">
    <source>
        <dbReference type="ARBA" id="ARBA00022729"/>
    </source>
</evidence>
<sequence length="323" mass="37372">PVHLDNFEEYVNRMHRDSDYLFSEEYAAIQQLAPKIEDISCRAPREHQIPCHAAKLDGNKEKNRFTDILPFDFSRVKLLPIDDDDECSDYINASSLPGVSSKTEYIAAQGPKSRTVNEFWRMIWEQNSSIIVMVTNLLEHGKAKCFQYWPNADSEPVLFGDLQVQLRSESVIGKYIIRIIDVYLGETHREIRQFQFLSFPDHSSLDQTSHFLEFVKTVRNCVRPTMPGPMVVHCSAGVGRTGTFIAVDRLLQQIETEQEIDIYGTVSEMRKHRVLMVQVESQYIFIHECIRDALKNNRASTFVEDEVEDEHQDNIYENGLCDM</sequence>
<keyword evidence="9" id="KW-0325">Glycoprotein</keyword>
<evidence type="ECO:0000313" key="14">
    <source>
        <dbReference type="EnsemblMetazoa" id="CapteP127070"/>
    </source>
</evidence>
<reference evidence="13 15" key="2">
    <citation type="journal article" date="2013" name="Nature">
        <title>Insights into bilaterian evolution from three spiralian genomes.</title>
        <authorList>
            <person name="Simakov O."/>
            <person name="Marletaz F."/>
            <person name="Cho S.J."/>
            <person name="Edsinger-Gonzales E."/>
            <person name="Havlak P."/>
            <person name="Hellsten U."/>
            <person name="Kuo D.H."/>
            <person name="Larsson T."/>
            <person name="Lv J."/>
            <person name="Arendt D."/>
            <person name="Savage R."/>
            <person name="Osoegawa K."/>
            <person name="de Jong P."/>
            <person name="Grimwood J."/>
            <person name="Chapman J.A."/>
            <person name="Shapiro H."/>
            <person name="Aerts A."/>
            <person name="Otillar R.P."/>
            <person name="Terry A.Y."/>
            <person name="Boore J.L."/>
            <person name="Grigoriev I.V."/>
            <person name="Lindberg D.R."/>
            <person name="Seaver E.C."/>
            <person name="Weisblat D.A."/>
            <person name="Putnam N.H."/>
            <person name="Rokhsar D.S."/>
        </authorList>
    </citation>
    <scope>NUCLEOTIDE SEQUENCE</scope>
    <source>
        <strain evidence="13 15">I ESC-2004</strain>
    </source>
</reference>
<dbReference type="InterPro" id="IPR016130">
    <property type="entry name" value="Tyr_Pase_AS"/>
</dbReference>
<keyword evidence="7" id="KW-1133">Transmembrane helix</keyword>
<protein>
    <recommendedName>
        <fullName evidence="2">protein-tyrosine-phosphatase</fullName>
        <ecNumber evidence="2">3.1.3.48</ecNumber>
    </recommendedName>
</protein>
<dbReference type="PROSITE" id="PS00383">
    <property type="entry name" value="TYR_PHOSPHATASE_1"/>
    <property type="match status" value="1"/>
</dbReference>
<dbReference type="STRING" id="283909.R7UGL4"/>
<gene>
    <name evidence="13" type="ORF">CAPTEDRAFT_127070</name>
</gene>
<dbReference type="InterPro" id="IPR003595">
    <property type="entry name" value="Tyr_Pase_cat"/>
</dbReference>
<evidence type="ECO:0000256" key="7">
    <source>
        <dbReference type="ARBA" id="ARBA00022989"/>
    </source>
</evidence>
<dbReference type="InterPro" id="IPR000242">
    <property type="entry name" value="PTP_cat"/>
</dbReference>
<dbReference type="SMART" id="SM00194">
    <property type="entry name" value="PTPc"/>
    <property type="match status" value="1"/>
</dbReference>
<dbReference type="EMBL" id="AMQN01007896">
    <property type="status" value="NOT_ANNOTATED_CDS"/>
    <property type="molecule type" value="Genomic_DNA"/>
</dbReference>
<keyword evidence="5" id="KW-0378">Hydrolase</keyword>
<dbReference type="OMA" id="THLQWCG"/>
<feature type="domain" description="Tyrosine specific protein phosphatases" evidence="12">
    <location>
        <begin position="212"/>
        <end position="284"/>
    </location>
</feature>
<evidence type="ECO:0000256" key="3">
    <source>
        <dbReference type="ARBA" id="ARBA00022692"/>
    </source>
</evidence>
<dbReference type="EnsemblMetazoa" id="CapteT127070">
    <property type="protein sequence ID" value="CapteP127070"/>
    <property type="gene ID" value="CapteG127070"/>
</dbReference>
<dbReference type="Pfam" id="PF00102">
    <property type="entry name" value="Y_phosphatase"/>
    <property type="match status" value="1"/>
</dbReference>
<dbReference type="InterPro" id="IPR050713">
    <property type="entry name" value="RTP_Phos/Ushers"/>
</dbReference>
<dbReference type="SMART" id="SM00404">
    <property type="entry name" value="PTPc_motif"/>
    <property type="match status" value="1"/>
</dbReference>
<evidence type="ECO:0000256" key="9">
    <source>
        <dbReference type="ARBA" id="ARBA00023180"/>
    </source>
</evidence>
<evidence type="ECO:0000313" key="15">
    <source>
        <dbReference type="Proteomes" id="UP000014760"/>
    </source>
</evidence>
<reference evidence="14" key="3">
    <citation type="submission" date="2015-06" db="UniProtKB">
        <authorList>
            <consortium name="EnsemblMetazoa"/>
        </authorList>
    </citation>
    <scope>IDENTIFICATION</scope>
</reference>
<keyword evidence="3" id="KW-0812">Transmembrane</keyword>
<dbReference type="PROSITE" id="PS50055">
    <property type="entry name" value="TYR_PHOSPHATASE_PTP"/>
    <property type="match status" value="1"/>
</dbReference>
<dbReference type="EC" id="3.1.3.48" evidence="2"/>
<evidence type="ECO:0000313" key="13">
    <source>
        <dbReference type="EMBL" id="ELU05238.1"/>
    </source>
</evidence>
<evidence type="ECO:0000256" key="8">
    <source>
        <dbReference type="ARBA" id="ARBA00023136"/>
    </source>
</evidence>
<feature type="non-terminal residue" evidence="13">
    <location>
        <position position="1"/>
    </location>
</feature>
<dbReference type="PROSITE" id="PS50056">
    <property type="entry name" value="TYR_PHOSPHATASE_2"/>
    <property type="match status" value="1"/>
</dbReference>
<dbReference type="FunFam" id="3.90.190.10:FF:000009">
    <property type="entry name" value="Receptor-type tyrosine-protein phosphatase beta"/>
    <property type="match status" value="1"/>
</dbReference>
<dbReference type="SUPFAM" id="SSF52799">
    <property type="entry name" value="(Phosphotyrosine protein) phosphatases II"/>
    <property type="match status" value="1"/>
</dbReference>
<keyword evidence="8" id="KW-0472">Membrane</keyword>
<evidence type="ECO:0000256" key="5">
    <source>
        <dbReference type="ARBA" id="ARBA00022801"/>
    </source>
</evidence>
<name>R7UGL4_CAPTE</name>
<feature type="domain" description="Tyrosine-protein phosphatase" evidence="11">
    <location>
        <begin position="22"/>
        <end position="293"/>
    </location>
</feature>
<dbReference type="Proteomes" id="UP000014760">
    <property type="component" value="Unassembled WGS sequence"/>
</dbReference>
<organism evidence="13">
    <name type="scientific">Capitella teleta</name>
    <name type="common">Polychaete worm</name>
    <dbReference type="NCBI Taxonomy" id="283909"/>
    <lineage>
        <taxon>Eukaryota</taxon>
        <taxon>Metazoa</taxon>
        <taxon>Spiralia</taxon>
        <taxon>Lophotrochozoa</taxon>
        <taxon>Annelida</taxon>
        <taxon>Polychaeta</taxon>
        <taxon>Sedentaria</taxon>
        <taxon>Scolecida</taxon>
        <taxon>Capitellidae</taxon>
        <taxon>Capitella</taxon>
    </lineage>
</organism>
<dbReference type="EMBL" id="KB301692">
    <property type="protein sequence ID" value="ELU05238.1"/>
    <property type="molecule type" value="Genomic_DNA"/>
</dbReference>
<keyword evidence="6" id="KW-0904">Protein phosphatase</keyword>